<sequence>MAWHQFVPGNFCLVLFLSCALTYEGYTVPSYAEETCLPSDTLRHSTQTVLHGRISTCIPVNCGVECDKRPPLLLYRRRKEMQDKGPGVEKGEECTNRMTRPTKKTKSSSRQSQLKKYNRGSVIGLECPCKLDHVPANQK</sequence>
<proteinExistence type="predicted"/>
<feature type="region of interest" description="Disordered" evidence="1">
    <location>
        <begin position="78"/>
        <end position="117"/>
    </location>
</feature>
<evidence type="ECO:0000313" key="3">
    <source>
        <dbReference type="EMBL" id="KAK3606461.1"/>
    </source>
</evidence>
<keyword evidence="2" id="KW-0732">Signal</keyword>
<evidence type="ECO:0000313" key="4">
    <source>
        <dbReference type="Proteomes" id="UP001195483"/>
    </source>
</evidence>
<dbReference type="Proteomes" id="UP001195483">
    <property type="component" value="Unassembled WGS sequence"/>
</dbReference>
<feature type="signal peptide" evidence="2">
    <location>
        <begin position="1"/>
        <end position="22"/>
    </location>
</feature>
<evidence type="ECO:0000256" key="2">
    <source>
        <dbReference type="SAM" id="SignalP"/>
    </source>
</evidence>
<dbReference type="EMBL" id="JAEAOA010002346">
    <property type="protein sequence ID" value="KAK3606461.1"/>
    <property type="molecule type" value="Genomic_DNA"/>
</dbReference>
<feature type="compositionally biased region" description="Basic and acidic residues" evidence="1">
    <location>
        <begin position="80"/>
        <end position="95"/>
    </location>
</feature>
<comment type="caution">
    <text evidence="3">The sequence shown here is derived from an EMBL/GenBank/DDBJ whole genome shotgun (WGS) entry which is preliminary data.</text>
</comment>
<evidence type="ECO:0008006" key="5">
    <source>
        <dbReference type="Google" id="ProtNLM"/>
    </source>
</evidence>
<protein>
    <recommendedName>
        <fullName evidence="5">Secreted protein</fullName>
    </recommendedName>
</protein>
<reference evidence="3" key="3">
    <citation type="submission" date="2023-05" db="EMBL/GenBank/DDBJ databases">
        <authorList>
            <person name="Smith C.H."/>
        </authorList>
    </citation>
    <scope>NUCLEOTIDE SEQUENCE</scope>
    <source>
        <strain evidence="3">CHS0354</strain>
        <tissue evidence="3">Mantle</tissue>
    </source>
</reference>
<organism evidence="3 4">
    <name type="scientific">Potamilus streckersoni</name>
    <dbReference type="NCBI Taxonomy" id="2493646"/>
    <lineage>
        <taxon>Eukaryota</taxon>
        <taxon>Metazoa</taxon>
        <taxon>Spiralia</taxon>
        <taxon>Lophotrochozoa</taxon>
        <taxon>Mollusca</taxon>
        <taxon>Bivalvia</taxon>
        <taxon>Autobranchia</taxon>
        <taxon>Heteroconchia</taxon>
        <taxon>Palaeoheterodonta</taxon>
        <taxon>Unionida</taxon>
        <taxon>Unionoidea</taxon>
        <taxon>Unionidae</taxon>
        <taxon>Ambleminae</taxon>
        <taxon>Lampsilini</taxon>
        <taxon>Potamilus</taxon>
    </lineage>
</organism>
<gene>
    <name evidence="3" type="ORF">CHS0354_041407</name>
</gene>
<accession>A0AAE0TA60</accession>
<reference evidence="3" key="2">
    <citation type="journal article" date="2021" name="Genome Biol. Evol.">
        <title>Developing a high-quality reference genome for a parasitic bivalve with doubly uniparental inheritance (Bivalvia: Unionida).</title>
        <authorList>
            <person name="Smith C.H."/>
        </authorList>
    </citation>
    <scope>NUCLEOTIDE SEQUENCE</scope>
    <source>
        <strain evidence="3">CHS0354</strain>
        <tissue evidence="3">Mantle</tissue>
    </source>
</reference>
<name>A0AAE0TA60_9BIVA</name>
<evidence type="ECO:0000256" key="1">
    <source>
        <dbReference type="SAM" id="MobiDB-lite"/>
    </source>
</evidence>
<dbReference type="AlphaFoldDB" id="A0AAE0TA60"/>
<feature type="chain" id="PRO_5041923296" description="Secreted protein" evidence="2">
    <location>
        <begin position="23"/>
        <end position="139"/>
    </location>
</feature>
<reference evidence="3" key="1">
    <citation type="journal article" date="2021" name="Genome Biol. Evol.">
        <title>A High-Quality Reference Genome for a Parasitic Bivalve with Doubly Uniparental Inheritance (Bivalvia: Unionida).</title>
        <authorList>
            <person name="Smith C.H."/>
        </authorList>
    </citation>
    <scope>NUCLEOTIDE SEQUENCE</scope>
    <source>
        <strain evidence="3">CHS0354</strain>
    </source>
</reference>
<keyword evidence="4" id="KW-1185">Reference proteome</keyword>